<evidence type="ECO:0000256" key="3">
    <source>
        <dbReference type="ARBA" id="ARBA00022574"/>
    </source>
</evidence>
<dbReference type="SUPFAM" id="SSF50978">
    <property type="entry name" value="WD40 repeat-like"/>
    <property type="match status" value="1"/>
</dbReference>
<reference evidence="12 13" key="1">
    <citation type="journal article" date="2018" name="Mol. Biol. Evol.">
        <title>Broad Genomic Sampling Reveals a Smut Pathogenic Ancestry of the Fungal Clade Ustilaginomycotina.</title>
        <authorList>
            <person name="Kijpornyongpan T."/>
            <person name="Mondo S.J."/>
            <person name="Barry K."/>
            <person name="Sandor L."/>
            <person name="Lee J."/>
            <person name="Lipzen A."/>
            <person name="Pangilinan J."/>
            <person name="LaButti K."/>
            <person name="Hainaut M."/>
            <person name="Henrissat B."/>
            <person name="Grigoriev I.V."/>
            <person name="Spatafora J.W."/>
            <person name="Aime M.C."/>
        </authorList>
    </citation>
    <scope>NUCLEOTIDE SEQUENCE [LARGE SCALE GENOMIC DNA]</scope>
    <source>
        <strain evidence="12 13">MCA 3882</strain>
    </source>
</reference>
<dbReference type="InterPro" id="IPR015943">
    <property type="entry name" value="WD40/YVTN_repeat-like_dom_sf"/>
</dbReference>
<evidence type="ECO:0000313" key="12">
    <source>
        <dbReference type="EMBL" id="PWN34345.1"/>
    </source>
</evidence>
<comment type="similarity">
    <text evidence="8">Belongs to the WD repeat TUP1 family.</text>
</comment>
<sequence length="604" mass="64872">MSSKMYGNHRSLVPSGGASGSGPPPPPGAGGASSASAARLADLLDFVRHEFDLISGETSTLKGQRDELDSRIGQQISEVQLMQQHIMDLESRHTAMSQQYEEEIKRLRHMLDSRGPESQGGGGGATAPPHLPTSTSGPPQLAPGGSKAGGPPPAFGAPPGAYRNGYERERGPNSAEGPGGKRPRPDERERDGRYAPPSPGMERDRDGGRPAASSKKEGSAYPYPSRDHEPSPAPNAAAGNNSLANLSELDPEDVPKDLKKEGSDWWAIFNPKVKRQLDVSLVHTLMHESVVCCVRFSPDGKFLATGCNKSAQIYDTKTGAKTCVLSDQPPNHKGDLYIRSVCFSPCGRFLATGAEDRQIRLWNIATKKVKHLFTGHKQEIYSLDFSRDGRIIASGSGDKTVRIWDVDSGQLLHTLYTSPGQEQGPSEAGVTSVSISSDSRLVAAGALDTLVRVWDARTGQPLEKLRGHKDSIYSVSFAPDGRSLISGSLDKTLKMWDLSGTIHALDQNVPDEEKMHNAVCATTFLGHKDYVLSVSCSPDGMWIASGSKDRGVQFWDPRTAQAQLVLQGHKNSVIAIHLSPAGGLLASGSGDFNARVWKYEQIGS</sequence>
<accession>A0A316VFT6</accession>
<dbReference type="InterPro" id="IPR020472">
    <property type="entry name" value="WD40_PAC1"/>
</dbReference>
<feature type="region of interest" description="Disordered" evidence="10">
    <location>
        <begin position="112"/>
        <end position="256"/>
    </location>
</feature>
<dbReference type="OrthoDB" id="17410at2759"/>
<dbReference type="PRINTS" id="PR00320">
    <property type="entry name" value="GPROTEINBRPT"/>
</dbReference>
<keyword evidence="6" id="KW-0804">Transcription</keyword>
<evidence type="ECO:0000313" key="13">
    <source>
        <dbReference type="Proteomes" id="UP000245771"/>
    </source>
</evidence>
<dbReference type="EMBL" id="KZ819604">
    <property type="protein sequence ID" value="PWN34345.1"/>
    <property type="molecule type" value="Genomic_DNA"/>
</dbReference>
<keyword evidence="4" id="KW-0677">Repeat</keyword>
<dbReference type="Gene3D" id="1.20.5.340">
    <property type="match status" value="1"/>
</dbReference>
<evidence type="ECO:0000256" key="10">
    <source>
        <dbReference type="SAM" id="MobiDB-lite"/>
    </source>
</evidence>
<gene>
    <name evidence="12" type="ORF">FA14DRAFT_168580</name>
</gene>
<dbReference type="Pfam" id="PF08581">
    <property type="entry name" value="Tup_N"/>
    <property type="match status" value="1"/>
</dbReference>
<feature type="repeat" description="WD" evidence="9">
    <location>
        <begin position="338"/>
        <end position="372"/>
    </location>
</feature>
<proteinExistence type="inferred from homology"/>
<dbReference type="PANTHER" id="PTHR19848:SF8">
    <property type="entry name" value="F-BOX AND WD REPEAT DOMAIN CONTAINING 7"/>
    <property type="match status" value="1"/>
</dbReference>
<dbReference type="FunCoup" id="A0A316VFT6">
    <property type="interactions" value="96"/>
</dbReference>
<feature type="compositionally biased region" description="Basic and acidic residues" evidence="10">
    <location>
        <begin position="183"/>
        <end position="193"/>
    </location>
</feature>
<feature type="compositionally biased region" description="Low complexity" evidence="10">
    <location>
        <begin position="234"/>
        <end position="248"/>
    </location>
</feature>
<evidence type="ECO:0000256" key="6">
    <source>
        <dbReference type="ARBA" id="ARBA00023163"/>
    </source>
</evidence>
<dbReference type="STRING" id="1280837.A0A316VFT6"/>
<feature type="repeat" description="WD" evidence="9">
    <location>
        <begin position="465"/>
        <end position="499"/>
    </location>
</feature>
<evidence type="ECO:0000256" key="4">
    <source>
        <dbReference type="ARBA" id="ARBA00022737"/>
    </source>
</evidence>
<evidence type="ECO:0000256" key="1">
    <source>
        <dbReference type="ARBA" id="ARBA00004123"/>
    </source>
</evidence>
<feature type="compositionally biased region" description="Basic and acidic residues" evidence="10">
    <location>
        <begin position="201"/>
        <end position="218"/>
    </location>
</feature>
<dbReference type="Pfam" id="PF00400">
    <property type="entry name" value="WD40"/>
    <property type="match status" value="7"/>
</dbReference>
<evidence type="ECO:0000259" key="11">
    <source>
        <dbReference type="Pfam" id="PF08581"/>
    </source>
</evidence>
<dbReference type="FunFam" id="2.130.10.10:FF:000503">
    <property type="entry name" value="Glucose repression regulatory protein TUP1"/>
    <property type="match status" value="1"/>
</dbReference>
<keyword evidence="13" id="KW-1185">Reference proteome</keyword>
<keyword evidence="7" id="KW-0539">Nucleus</keyword>
<feature type="region of interest" description="Disordered" evidence="10">
    <location>
        <begin position="1"/>
        <end position="36"/>
    </location>
</feature>
<dbReference type="InterPro" id="IPR019775">
    <property type="entry name" value="WD40_repeat_CS"/>
</dbReference>
<keyword evidence="5" id="KW-0805">Transcription regulation</keyword>
<dbReference type="GO" id="GO:0005634">
    <property type="term" value="C:nucleus"/>
    <property type="evidence" value="ECO:0007669"/>
    <property type="project" value="UniProtKB-SubCell"/>
</dbReference>
<dbReference type="SMART" id="SM00320">
    <property type="entry name" value="WD40"/>
    <property type="match status" value="7"/>
</dbReference>
<dbReference type="InterPro" id="IPR001680">
    <property type="entry name" value="WD40_rpt"/>
</dbReference>
<organism evidence="12 13">
    <name type="scientific">Meira miltonrushii</name>
    <dbReference type="NCBI Taxonomy" id="1280837"/>
    <lineage>
        <taxon>Eukaryota</taxon>
        <taxon>Fungi</taxon>
        <taxon>Dikarya</taxon>
        <taxon>Basidiomycota</taxon>
        <taxon>Ustilaginomycotina</taxon>
        <taxon>Exobasidiomycetes</taxon>
        <taxon>Exobasidiales</taxon>
        <taxon>Brachybasidiaceae</taxon>
        <taxon>Meira</taxon>
    </lineage>
</organism>
<dbReference type="InterPro" id="IPR036322">
    <property type="entry name" value="WD40_repeat_dom_sf"/>
</dbReference>
<dbReference type="RefSeq" id="XP_025354647.1">
    <property type="nucleotide sequence ID" value="XM_025500147.1"/>
</dbReference>
<dbReference type="AlphaFoldDB" id="A0A316VFT6"/>
<comment type="subcellular location">
    <subcellularLocation>
        <location evidence="1">Nucleus</location>
    </subcellularLocation>
</comment>
<feature type="repeat" description="WD" evidence="9">
    <location>
        <begin position="524"/>
        <end position="565"/>
    </location>
</feature>
<keyword evidence="2" id="KW-0678">Repressor</keyword>
<dbReference type="Proteomes" id="UP000245771">
    <property type="component" value="Unassembled WGS sequence"/>
</dbReference>
<feature type="repeat" description="WD" evidence="9">
    <location>
        <begin position="373"/>
        <end position="414"/>
    </location>
</feature>
<dbReference type="InParanoid" id="A0A316VFT6"/>
<evidence type="ECO:0000256" key="9">
    <source>
        <dbReference type="PROSITE-ProRule" id="PRU00221"/>
    </source>
</evidence>
<dbReference type="InterPro" id="IPR013890">
    <property type="entry name" value="Tscrpt_rep_Tup1_N"/>
</dbReference>
<dbReference type="PROSITE" id="PS50294">
    <property type="entry name" value="WD_REPEATS_REGION"/>
    <property type="match status" value="6"/>
</dbReference>
<feature type="repeat" description="WD" evidence="9">
    <location>
        <begin position="430"/>
        <end position="464"/>
    </location>
</feature>
<evidence type="ECO:0000256" key="5">
    <source>
        <dbReference type="ARBA" id="ARBA00023015"/>
    </source>
</evidence>
<dbReference type="PANTHER" id="PTHR19848">
    <property type="entry name" value="WD40 REPEAT PROTEIN"/>
    <property type="match status" value="1"/>
</dbReference>
<dbReference type="Gene3D" id="2.130.10.10">
    <property type="entry name" value="YVTN repeat-like/Quinoprotein amine dehydrogenase"/>
    <property type="match status" value="1"/>
</dbReference>
<evidence type="ECO:0000256" key="7">
    <source>
        <dbReference type="ARBA" id="ARBA00023242"/>
    </source>
</evidence>
<dbReference type="CDD" id="cd00200">
    <property type="entry name" value="WD40"/>
    <property type="match status" value="1"/>
</dbReference>
<protein>
    <submittedName>
        <fullName evidence="12">WD40 repeat-like protein</fullName>
    </submittedName>
</protein>
<dbReference type="PROSITE" id="PS50082">
    <property type="entry name" value="WD_REPEATS_2"/>
    <property type="match status" value="6"/>
</dbReference>
<evidence type="ECO:0000256" key="8">
    <source>
        <dbReference type="ARBA" id="ARBA00060760"/>
    </source>
</evidence>
<dbReference type="PROSITE" id="PS00678">
    <property type="entry name" value="WD_REPEATS_1"/>
    <property type="match status" value="4"/>
</dbReference>
<name>A0A316VFT6_9BASI</name>
<feature type="domain" description="Transcriptional repressor Tup1 N-terminal" evidence="11">
    <location>
        <begin position="39"/>
        <end position="114"/>
    </location>
</feature>
<evidence type="ECO:0000256" key="2">
    <source>
        <dbReference type="ARBA" id="ARBA00022491"/>
    </source>
</evidence>
<feature type="repeat" description="WD" evidence="9">
    <location>
        <begin position="566"/>
        <end position="604"/>
    </location>
</feature>
<keyword evidence="3 9" id="KW-0853">WD repeat</keyword>
<dbReference type="GeneID" id="37021928"/>